<dbReference type="InterPro" id="IPR051446">
    <property type="entry name" value="HTH_trans_reg/aminotransferase"/>
</dbReference>
<dbReference type="Proteomes" id="UP000037558">
    <property type="component" value="Unassembled WGS sequence"/>
</dbReference>
<evidence type="ECO:0000313" key="1">
    <source>
        <dbReference type="EMBL" id="KOO47461.1"/>
    </source>
</evidence>
<dbReference type="Gene3D" id="3.40.640.10">
    <property type="entry name" value="Type I PLP-dependent aspartate aminotransferase-like (Major domain)"/>
    <property type="match status" value="1"/>
</dbReference>
<dbReference type="PATRIC" id="fig|284581.3.peg.4433"/>
<dbReference type="EMBL" id="LILC01000007">
    <property type="protein sequence ID" value="KOO47461.1"/>
    <property type="molecule type" value="Genomic_DNA"/>
</dbReference>
<dbReference type="STRING" id="284581.AMD01_05275"/>
<evidence type="ECO:0008006" key="3">
    <source>
        <dbReference type="Google" id="ProtNLM"/>
    </source>
</evidence>
<organism evidence="1 2">
    <name type="scientific">Priestia koreensis</name>
    <dbReference type="NCBI Taxonomy" id="284581"/>
    <lineage>
        <taxon>Bacteria</taxon>
        <taxon>Bacillati</taxon>
        <taxon>Bacillota</taxon>
        <taxon>Bacilli</taxon>
        <taxon>Bacillales</taxon>
        <taxon>Bacillaceae</taxon>
        <taxon>Priestia</taxon>
    </lineage>
</organism>
<reference evidence="2" key="1">
    <citation type="submission" date="2015-08" db="EMBL/GenBank/DDBJ databases">
        <title>Fjat-14210 dsm16467.</title>
        <authorList>
            <person name="Liu B."/>
            <person name="Wang J."/>
            <person name="Zhu Y."/>
            <person name="Liu G."/>
            <person name="Chen Q."/>
            <person name="Chen Z."/>
            <person name="Lan J."/>
            <person name="Che J."/>
            <person name="Ge C."/>
            <person name="Shi H."/>
            <person name="Pan Z."/>
            <person name="Liu X."/>
        </authorList>
    </citation>
    <scope>NUCLEOTIDE SEQUENCE [LARGE SCALE GENOMIC DNA]</scope>
    <source>
        <strain evidence="2">DSM 16467</strain>
    </source>
</reference>
<name>A0A0M0L8R1_9BACI</name>
<accession>A0A0M0L8R1</accession>
<dbReference type="InterPro" id="IPR015421">
    <property type="entry name" value="PyrdxlP-dep_Trfase_major"/>
</dbReference>
<dbReference type="AlphaFoldDB" id="A0A0M0L8R1"/>
<dbReference type="SUPFAM" id="SSF53383">
    <property type="entry name" value="PLP-dependent transferases"/>
    <property type="match status" value="1"/>
</dbReference>
<evidence type="ECO:0000313" key="2">
    <source>
        <dbReference type="Proteomes" id="UP000037558"/>
    </source>
</evidence>
<dbReference type="PANTHER" id="PTHR46577">
    <property type="entry name" value="HTH-TYPE TRANSCRIPTIONAL REGULATORY PROTEIN GABR"/>
    <property type="match status" value="1"/>
</dbReference>
<dbReference type="InterPro" id="IPR015424">
    <property type="entry name" value="PyrdxlP-dep_Trfase"/>
</dbReference>
<protein>
    <recommendedName>
        <fullName evidence="3">Aminotransferase class I/classII domain-containing protein</fullName>
    </recommendedName>
</protein>
<comment type="caution">
    <text evidence="1">The sequence shown here is derived from an EMBL/GenBank/DDBJ whole genome shotgun (WGS) entry which is preliminary data.</text>
</comment>
<gene>
    <name evidence="1" type="ORF">AMD01_05275</name>
</gene>
<sequence>MYDECNEKKAMIEQTASLLHQQAMAQFMKEGLWRSHIKKMRKTYKQKMSLFTRVITEVLGECVTIIGQHSGHYLLMKVHSKHTERWLIEQAKLQGVGVYPTSSYFRRMPSKEPILQLGFANVCDEKIIEGVHLLKRAWFT</sequence>
<proteinExistence type="predicted"/>
<keyword evidence="2" id="KW-1185">Reference proteome</keyword>
<dbReference type="PANTHER" id="PTHR46577:SF1">
    <property type="entry name" value="HTH-TYPE TRANSCRIPTIONAL REGULATORY PROTEIN GABR"/>
    <property type="match status" value="1"/>
</dbReference>